<dbReference type="EMBL" id="QUZT01000028">
    <property type="protein sequence ID" value="TFY93011.1"/>
    <property type="molecule type" value="Genomic_DNA"/>
</dbReference>
<evidence type="ECO:0000313" key="1">
    <source>
        <dbReference type="EMBL" id="TFY93011.1"/>
    </source>
</evidence>
<dbReference type="InterPro" id="IPR038444">
    <property type="entry name" value="DUF465_sf"/>
</dbReference>
<name>A0A4Z0B2R2_9PSED</name>
<dbReference type="OrthoDB" id="7030268at2"/>
<sequence>MPVKHDLYQDLGLSKEVVHERRASDKRLDSLLTQYHAADGEVLKAESASASDEDVEKLKKKRLLIKDEIVAKLG</sequence>
<dbReference type="RefSeq" id="WP_135309084.1">
    <property type="nucleotide sequence ID" value="NZ_QUZT01000028.1"/>
</dbReference>
<dbReference type="Gene3D" id="6.10.280.50">
    <property type="match status" value="1"/>
</dbReference>
<accession>A0A4Z0B2R2</accession>
<protein>
    <submittedName>
        <fullName evidence="1">DUF465 domain-containing protein</fullName>
    </submittedName>
</protein>
<reference evidence="1 2" key="1">
    <citation type="journal article" date="2019" name="Syst. Appl. Microbiol.">
        <title>New species of pathogenic Pseudomonas isolated from citrus in Tunisia: Proposal of Pseudomonas kairouanensis sp. nov. and Pseudomonas nabeulensis sp. nov.</title>
        <authorList>
            <person name="Oueslati M."/>
            <person name="Mulet M."/>
            <person name="Gomila M."/>
            <person name="Berge O."/>
            <person name="Hajlaoui M.R."/>
            <person name="Lalucat J."/>
            <person name="Sadfi-Zouaoui N."/>
            <person name="Garcia-Valdes E."/>
        </authorList>
    </citation>
    <scope>NUCLEOTIDE SEQUENCE [LARGE SCALE GENOMIC DNA]</scope>
    <source>
        <strain evidence="1 2">E10B</strain>
    </source>
</reference>
<organism evidence="1 2">
    <name type="scientific">Pseudomonas nabeulensis</name>
    <dbReference type="NCBI Taxonomy" id="2293833"/>
    <lineage>
        <taxon>Bacteria</taxon>
        <taxon>Pseudomonadati</taxon>
        <taxon>Pseudomonadota</taxon>
        <taxon>Gammaproteobacteria</taxon>
        <taxon>Pseudomonadales</taxon>
        <taxon>Pseudomonadaceae</taxon>
        <taxon>Pseudomonas</taxon>
    </lineage>
</organism>
<dbReference type="Proteomes" id="UP000297734">
    <property type="component" value="Unassembled WGS sequence"/>
</dbReference>
<dbReference type="InterPro" id="IPR007420">
    <property type="entry name" value="DUF465"/>
</dbReference>
<proteinExistence type="predicted"/>
<comment type="caution">
    <text evidence="1">The sequence shown here is derived from an EMBL/GenBank/DDBJ whole genome shotgun (WGS) entry which is preliminary data.</text>
</comment>
<evidence type="ECO:0000313" key="2">
    <source>
        <dbReference type="Proteomes" id="UP000297734"/>
    </source>
</evidence>
<gene>
    <name evidence="1" type="ORF">DYL61_15770</name>
</gene>
<dbReference type="Pfam" id="PF04325">
    <property type="entry name" value="DUF465"/>
    <property type="match status" value="1"/>
</dbReference>
<keyword evidence="2" id="KW-1185">Reference proteome</keyword>
<dbReference type="AlphaFoldDB" id="A0A4Z0B2R2"/>